<proteinExistence type="predicted"/>
<sequence length="126" mass="13778">MWPGVARNAANTTTPPPLLQRTSHHVTSCHGPLIRSSNAPPLGVGIPRLSATVGRHLCPPGRVIPPYGRALRAKAPAWRSPREYSLSLVVYFKDIYNLLVTAGLLCLRDVCASESSYPPYMCQCLR</sequence>
<feature type="region of interest" description="Disordered" evidence="1">
    <location>
        <begin position="1"/>
        <end position="22"/>
    </location>
</feature>
<evidence type="ECO:0000256" key="1">
    <source>
        <dbReference type="SAM" id="MobiDB-lite"/>
    </source>
</evidence>
<organism evidence="2 3">
    <name type="scientific">Pleurodeles waltl</name>
    <name type="common">Iberian ribbed newt</name>
    <dbReference type="NCBI Taxonomy" id="8319"/>
    <lineage>
        <taxon>Eukaryota</taxon>
        <taxon>Metazoa</taxon>
        <taxon>Chordata</taxon>
        <taxon>Craniata</taxon>
        <taxon>Vertebrata</taxon>
        <taxon>Euteleostomi</taxon>
        <taxon>Amphibia</taxon>
        <taxon>Batrachia</taxon>
        <taxon>Caudata</taxon>
        <taxon>Salamandroidea</taxon>
        <taxon>Salamandridae</taxon>
        <taxon>Pleurodelinae</taxon>
        <taxon>Pleurodeles</taxon>
    </lineage>
</organism>
<name>A0AAV7QM91_PLEWA</name>
<reference evidence="2" key="1">
    <citation type="journal article" date="2022" name="bioRxiv">
        <title>Sequencing and chromosome-scale assembly of the giantPleurodeles waltlgenome.</title>
        <authorList>
            <person name="Brown T."/>
            <person name="Elewa A."/>
            <person name="Iarovenko S."/>
            <person name="Subramanian E."/>
            <person name="Araus A.J."/>
            <person name="Petzold A."/>
            <person name="Susuki M."/>
            <person name="Suzuki K.-i.T."/>
            <person name="Hayashi T."/>
            <person name="Toyoda A."/>
            <person name="Oliveira C."/>
            <person name="Osipova E."/>
            <person name="Leigh N.D."/>
            <person name="Simon A."/>
            <person name="Yun M.H."/>
        </authorList>
    </citation>
    <scope>NUCLEOTIDE SEQUENCE</scope>
    <source>
        <strain evidence="2">20211129_DDA</strain>
        <tissue evidence="2">Liver</tissue>
    </source>
</reference>
<dbReference type="Proteomes" id="UP001066276">
    <property type="component" value="Chromosome 6"/>
</dbReference>
<comment type="caution">
    <text evidence="2">The sequence shown here is derived from an EMBL/GenBank/DDBJ whole genome shotgun (WGS) entry which is preliminary data.</text>
</comment>
<accession>A0AAV7QM91</accession>
<evidence type="ECO:0000313" key="2">
    <source>
        <dbReference type="EMBL" id="KAJ1140245.1"/>
    </source>
</evidence>
<gene>
    <name evidence="2" type="ORF">NDU88_006602</name>
</gene>
<evidence type="ECO:0000313" key="3">
    <source>
        <dbReference type="Proteomes" id="UP001066276"/>
    </source>
</evidence>
<dbReference type="EMBL" id="JANPWB010000010">
    <property type="protein sequence ID" value="KAJ1140245.1"/>
    <property type="molecule type" value="Genomic_DNA"/>
</dbReference>
<protein>
    <submittedName>
        <fullName evidence="2">Uncharacterized protein</fullName>
    </submittedName>
</protein>
<keyword evidence="3" id="KW-1185">Reference proteome</keyword>
<dbReference type="AlphaFoldDB" id="A0AAV7QM91"/>